<organism evidence="1 2">
    <name type="scientific">Persea americana</name>
    <name type="common">Avocado</name>
    <dbReference type="NCBI Taxonomy" id="3435"/>
    <lineage>
        <taxon>Eukaryota</taxon>
        <taxon>Viridiplantae</taxon>
        <taxon>Streptophyta</taxon>
        <taxon>Embryophyta</taxon>
        <taxon>Tracheophyta</taxon>
        <taxon>Spermatophyta</taxon>
        <taxon>Magnoliopsida</taxon>
        <taxon>Magnoliidae</taxon>
        <taxon>Laurales</taxon>
        <taxon>Lauraceae</taxon>
        <taxon>Persea</taxon>
    </lineage>
</organism>
<proteinExistence type="predicted"/>
<evidence type="ECO:0000313" key="2">
    <source>
        <dbReference type="Proteomes" id="UP001234297"/>
    </source>
</evidence>
<gene>
    <name evidence="1" type="ORF">MRB53_005509</name>
</gene>
<keyword evidence="2" id="KW-1185">Reference proteome</keyword>
<reference evidence="1 2" key="1">
    <citation type="journal article" date="2022" name="Hortic Res">
        <title>A haplotype resolved chromosomal level avocado genome allows analysis of novel avocado genes.</title>
        <authorList>
            <person name="Nath O."/>
            <person name="Fletcher S.J."/>
            <person name="Hayward A."/>
            <person name="Shaw L.M."/>
            <person name="Masouleh A.K."/>
            <person name="Furtado A."/>
            <person name="Henry R.J."/>
            <person name="Mitter N."/>
        </authorList>
    </citation>
    <scope>NUCLEOTIDE SEQUENCE [LARGE SCALE GENOMIC DNA]</scope>
    <source>
        <strain evidence="2">cv. Hass</strain>
    </source>
</reference>
<dbReference type="EMBL" id="CM056810">
    <property type="protein sequence ID" value="KAJ8643761.1"/>
    <property type="molecule type" value="Genomic_DNA"/>
</dbReference>
<name>A0ACC2MEF0_PERAE</name>
<dbReference type="Proteomes" id="UP001234297">
    <property type="component" value="Chromosome 2"/>
</dbReference>
<evidence type="ECO:0000313" key="1">
    <source>
        <dbReference type="EMBL" id="KAJ8643761.1"/>
    </source>
</evidence>
<comment type="caution">
    <text evidence="1">The sequence shown here is derived from an EMBL/GenBank/DDBJ whole genome shotgun (WGS) entry which is preliminary data.</text>
</comment>
<sequence length="323" mass="36652">MDSSCSPPSPSCVLKHSSISLAVSLLLLYVLLVSILSPTFLTLSVLIFSTALIFTFTKKKHIFKENSIEDEVVISRGCNSSLEKEVDREIEPEFEVVSPENTVVKDGDMGQINECEFRSPALLSESDSIDLSSTSEDSEVGWPLPYNKDQIRSCSDCSISDDESLIEIELRPQEPKGTFRMSEAEFSPESVFRQHGLMELFSEINEINEEDNLIEIDISVGSIKCSRPWMLLTSIWSMLFFALSLSKFLSKSPAVGLLGETLIRNFLAFRVWGRTKELFFRKREERKNEEEFPRKFPGFESFLELGFFCFGISSGCWRSCQRS</sequence>
<accession>A0ACC2MEF0</accession>
<protein>
    <submittedName>
        <fullName evidence="1">Uncharacterized protein</fullName>
    </submittedName>
</protein>